<name>A0ABZ1GVG4_9ACTN</name>
<proteinExistence type="predicted"/>
<protein>
    <submittedName>
        <fullName evidence="2">Uncharacterized protein</fullName>
    </submittedName>
</protein>
<gene>
    <name evidence="2" type="ORF">OIE73_33820</name>
</gene>
<evidence type="ECO:0000313" key="3">
    <source>
        <dbReference type="Proteomes" id="UP001335325"/>
    </source>
</evidence>
<feature type="region of interest" description="Disordered" evidence="1">
    <location>
        <begin position="82"/>
        <end position="116"/>
    </location>
</feature>
<reference evidence="2 3" key="1">
    <citation type="submission" date="2022-10" db="EMBL/GenBank/DDBJ databases">
        <title>The complete genomes of actinobacterial strains from the NBC collection.</title>
        <authorList>
            <person name="Joergensen T.S."/>
            <person name="Alvarez Arevalo M."/>
            <person name="Sterndorff E.B."/>
            <person name="Faurdal D."/>
            <person name="Vuksanovic O."/>
            <person name="Mourched A.-S."/>
            <person name="Charusanti P."/>
            <person name="Shaw S."/>
            <person name="Blin K."/>
            <person name="Weber T."/>
        </authorList>
    </citation>
    <scope>NUCLEOTIDE SEQUENCE [LARGE SCALE GENOMIC DNA]</scope>
    <source>
        <strain evidence="2 3">NBC 01753</strain>
    </source>
</reference>
<accession>A0ABZ1GVG4</accession>
<evidence type="ECO:0000313" key="2">
    <source>
        <dbReference type="EMBL" id="WSD10212.1"/>
    </source>
</evidence>
<feature type="compositionally biased region" description="Basic and acidic residues" evidence="1">
    <location>
        <begin position="39"/>
        <end position="49"/>
    </location>
</feature>
<evidence type="ECO:0000256" key="1">
    <source>
        <dbReference type="SAM" id="MobiDB-lite"/>
    </source>
</evidence>
<keyword evidence="3" id="KW-1185">Reference proteome</keyword>
<organism evidence="2 3">
    <name type="scientific">Streptomyces hirsutus</name>
    <dbReference type="NCBI Taxonomy" id="35620"/>
    <lineage>
        <taxon>Bacteria</taxon>
        <taxon>Bacillati</taxon>
        <taxon>Actinomycetota</taxon>
        <taxon>Actinomycetes</taxon>
        <taxon>Kitasatosporales</taxon>
        <taxon>Streptomycetaceae</taxon>
        <taxon>Streptomyces</taxon>
    </lineage>
</organism>
<sequence>MPADRNLEVEADQVPGFLREIALLRAPLDPIAFGTRHPRTAEEHGEQSRLRRGSSRKPLCEPWGSAAVFSSGDVRDAVAYGNRRPARAATERGGGRDEERGGGDLGPSPRDCARSYPISSSALPFVSLTNFRTNGMESAAKNV</sequence>
<feature type="compositionally biased region" description="Basic and acidic residues" evidence="1">
    <location>
        <begin position="89"/>
        <end position="102"/>
    </location>
</feature>
<feature type="region of interest" description="Disordered" evidence="1">
    <location>
        <begin position="33"/>
        <end position="57"/>
    </location>
</feature>
<dbReference type="RefSeq" id="WP_326755937.1">
    <property type="nucleotide sequence ID" value="NZ_CP109134.1"/>
</dbReference>
<dbReference type="Proteomes" id="UP001335325">
    <property type="component" value="Chromosome"/>
</dbReference>
<dbReference type="EMBL" id="CP109134">
    <property type="protein sequence ID" value="WSD10212.1"/>
    <property type="molecule type" value="Genomic_DNA"/>
</dbReference>
<dbReference type="GeneID" id="91547660"/>